<accession>A0A9W9RRA7</accession>
<dbReference type="InterPro" id="IPR050426">
    <property type="entry name" value="Glycosyltransferase_28"/>
</dbReference>
<dbReference type="EMBL" id="JAPZBS010000008">
    <property type="protein sequence ID" value="KAJ5364983.1"/>
    <property type="molecule type" value="Genomic_DNA"/>
</dbReference>
<evidence type="ECO:0000256" key="1">
    <source>
        <dbReference type="ARBA" id="ARBA00022679"/>
    </source>
</evidence>
<dbReference type="Proteomes" id="UP001147782">
    <property type="component" value="Unassembled WGS sequence"/>
</dbReference>
<dbReference type="FunFam" id="3.40.50.2000:FF:000009">
    <property type="entry name" value="Sterol 3-beta-glucosyltransferase UGT80A2"/>
    <property type="match status" value="1"/>
</dbReference>
<comment type="caution">
    <text evidence="3">The sequence shown here is derived from an EMBL/GenBank/DDBJ whole genome shotgun (WGS) entry which is preliminary data.</text>
</comment>
<dbReference type="PANTHER" id="PTHR48050">
    <property type="entry name" value="STEROL 3-BETA-GLUCOSYLTRANSFERASE"/>
    <property type="match status" value="1"/>
</dbReference>
<reference evidence="3" key="1">
    <citation type="submission" date="2022-11" db="EMBL/GenBank/DDBJ databases">
        <authorList>
            <person name="Petersen C."/>
        </authorList>
    </citation>
    <scope>NUCLEOTIDE SEQUENCE</scope>
    <source>
        <strain evidence="3">IBT 29864</strain>
    </source>
</reference>
<dbReference type="GeneID" id="81442788"/>
<dbReference type="OrthoDB" id="5835829at2759"/>
<feature type="domain" description="Erythromycin biosynthesis protein CIII-like C-terminal" evidence="2">
    <location>
        <begin position="167"/>
        <end position="295"/>
    </location>
</feature>
<keyword evidence="1" id="KW-0808">Transferase</keyword>
<dbReference type="AlphaFoldDB" id="A0A9W9RRA7"/>
<dbReference type="InterPro" id="IPR010610">
    <property type="entry name" value="EryCIII-like_C"/>
</dbReference>
<sequence length="607" mass="67401">MPWSPTQLFPHPLAITHPQECQRSIANYLSYAMVDLMIWEGLGDLVNKFRKTCLTLDPLDTITGSSVTHRLRIPYTYFWYDLTEGHLSIPNRSLLLTYTGLRSQALLPKPLDWSDHIEVCGFISFPHEPEYQPPQEIVDFLNAGKKPIYVGFGSIVVDNPTRLLTIVLEAIASIGERVIISRGWADLGREELDLPDNVLVIGSIPHDWLFQHVSCVIHHGGAGTTAAGLAHRCPTVIIPFFGDQHFWGNVVARAGAGPAPIPYRDLSPKKLIERIKVALQPQIQQAAQQIQIEMSNESGLRDGVRSFHRHLDPQLIQCDLCPQRAAAWRVRHMNTKLSAFAASVLVESGKIFPQDLVLYHSAAYDTYRNPAEPVSAVSQIILGTLAGLVASIFDVPGAISSCLLSVHSVLGEPHEHFDPYVQCQRHSIAERKKDIMDKLHARRINKPFRLCNEKRVKHILAKLTLRGSGGPKRSLRLTEQKSSCDNGKLLKMRQTTSETAFILSITSKKALRVFIKLPADILLTLSKGFHNAPLLYNDHLVKPCPQVTGVWTGFEAAGKELKDSLHDSVTGLYIQPLYSFKHGGARKLPSGLAKGLAGLLIKPLAGW</sequence>
<dbReference type="SUPFAM" id="SSF53756">
    <property type="entry name" value="UDP-Glycosyltransferase/glycogen phosphorylase"/>
    <property type="match status" value="1"/>
</dbReference>
<reference evidence="3" key="2">
    <citation type="journal article" date="2023" name="IMA Fungus">
        <title>Comparative genomic study of the Penicillium genus elucidates a diverse pangenome and 15 lateral gene transfer events.</title>
        <authorList>
            <person name="Petersen C."/>
            <person name="Sorensen T."/>
            <person name="Nielsen M.R."/>
            <person name="Sondergaard T.E."/>
            <person name="Sorensen J.L."/>
            <person name="Fitzpatrick D.A."/>
            <person name="Frisvad J.C."/>
            <person name="Nielsen K.L."/>
        </authorList>
    </citation>
    <scope>NUCLEOTIDE SEQUENCE</scope>
    <source>
        <strain evidence="3">IBT 29864</strain>
    </source>
</reference>
<dbReference type="GO" id="GO:0016906">
    <property type="term" value="F:sterol 3-beta-glucosyltransferase activity"/>
    <property type="evidence" value="ECO:0007669"/>
    <property type="project" value="UniProtKB-ARBA"/>
</dbReference>
<dbReference type="RefSeq" id="XP_056552609.1">
    <property type="nucleotide sequence ID" value="XM_056703609.1"/>
</dbReference>
<gene>
    <name evidence="3" type="ORF">N7496_010696</name>
</gene>
<protein>
    <recommendedName>
        <fullName evidence="2">Erythromycin biosynthesis protein CIII-like C-terminal domain-containing protein</fullName>
    </recommendedName>
</protein>
<dbReference type="PANTHER" id="PTHR48050:SF13">
    <property type="entry name" value="STEROL 3-BETA-GLUCOSYLTRANSFERASE UGT80A2"/>
    <property type="match status" value="1"/>
</dbReference>
<dbReference type="Gene3D" id="3.40.50.2000">
    <property type="entry name" value="Glycogen Phosphorylase B"/>
    <property type="match status" value="1"/>
</dbReference>
<name>A0A9W9RRA7_9EURO</name>
<evidence type="ECO:0000259" key="2">
    <source>
        <dbReference type="Pfam" id="PF06722"/>
    </source>
</evidence>
<dbReference type="InterPro" id="IPR002213">
    <property type="entry name" value="UDP_glucos_trans"/>
</dbReference>
<evidence type="ECO:0000313" key="3">
    <source>
        <dbReference type="EMBL" id="KAJ5364983.1"/>
    </source>
</evidence>
<dbReference type="CDD" id="cd03784">
    <property type="entry name" value="GT1_Gtf-like"/>
    <property type="match status" value="1"/>
</dbReference>
<evidence type="ECO:0000313" key="4">
    <source>
        <dbReference type="Proteomes" id="UP001147782"/>
    </source>
</evidence>
<proteinExistence type="predicted"/>
<organism evidence="3 4">
    <name type="scientific">Penicillium cataractarum</name>
    <dbReference type="NCBI Taxonomy" id="2100454"/>
    <lineage>
        <taxon>Eukaryota</taxon>
        <taxon>Fungi</taxon>
        <taxon>Dikarya</taxon>
        <taxon>Ascomycota</taxon>
        <taxon>Pezizomycotina</taxon>
        <taxon>Eurotiomycetes</taxon>
        <taxon>Eurotiomycetidae</taxon>
        <taxon>Eurotiales</taxon>
        <taxon>Aspergillaceae</taxon>
        <taxon>Penicillium</taxon>
    </lineage>
</organism>
<keyword evidence="4" id="KW-1185">Reference proteome</keyword>
<dbReference type="Pfam" id="PF06722">
    <property type="entry name" value="EryCIII-like_C"/>
    <property type="match status" value="1"/>
</dbReference>